<evidence type="ECO:0000259" key="3">
    <source>
        <dbReference type="Pfam" id="PF02481"/>
    </source>
</evidence>
<dbReference type="SUPFAM" id="SSF102405">
    <property type="entry name" value="MCP/YpsA-like"/>
    <property type="match status" value="1"/>
</dbReference>
<dbReference type="STRING" id="871963.Desdi_2605"/>
<evidence type="ECO:0000259" key="4">
    <source>
        <dbReference type="Pfam" id="PF17782"/>
    </source>
</evidence>
<dbReference type="InterPro" id="IPR003488">
    <property type="entry name" value="DprA"/>
</dbReference>
<accession>L0FBL3</accession>
<dbReference type="HOGENOM" id="CLU_029601_0_3_9"/>
<dbReference type="Proteomes" id="UP000010797">
    <property type="component" value="Chromosome"/>
</dbReference>
<organism evidence="5 6">
    <name type="scientific">Desulfitobacterium dichloroeliminans (strain LMG P-21439 / DCA1)</name>
    <dbReference type="NCBI Taxonomy" id="871963"/>
    <lineage>
        <taxon>Bacteria</taxon>
        <taxon>Bacillati</taxon>
        <taxon>Bacillota</taxon>
        <taxon>Clostridia</taxon>
        <taxon>Eubacteriales</taxon>
        <taxon>Desulfitobacteriaceae</taxon>
        <taxon>Desulfitobacterium</taxon>
    </lineage>
</organism>
<dbReference type="PANTHER" id="PTHR43022:SF1">
    <property type="entry name" value="PROTEIN SMF"/>
    <property type="match status" value="1"/>
</dbReference>
<evidence type="ECO:0000256" key="1">
    <source>
        <dbReference type="ARBA" id="ARBA00006525"/>
    </source>
</evidence>
<protein>
    <submittedName>
        <fullName evidence="5">DNA protecting protein DprA</fullName>
    </submittedName>
</protein>
<dbReference type="eggNOG" id="COG0758">
    <property type="taxonomic scope" value="Bacteria"/>
</dbReference>
<keyword evidence="6" id="KW-1185">Reference proteome</keyword>
<name>L0FBL3_DESDL</name>
<dbReference type="KEGG" id="ddl:Desdi_2605"/>
<dbReference type="PANTHER" id="PTHR43022">
    <property type="entry name" value="PROTEIN SMF"/>
    <property type="match status" value="1"/>
</dbReference>
<dbReference type="Gene3D" id="3.40.50.450">
    <property type="match status" value="1"/>
</dbReference>
<proteinExistence type="inferred from homology"/>
<feature type="domain" description="DprA winged helix" evidence="4">
    <location>
        <begin position="330"/>
        <end position="384"/>
    </location>
</feature>
<evidence type="ECO:0000313" key="5">
    <source>
        <dbReference type="EMBL" id="AGA70021.1"/>
    </source>
</evidence>
<dbReference type="Pfam" id="PF02481">
    <property type="entry name" value="DNA_processg_A"/>
    <property type="match status" value="1"/>
</dbReference>
<dbReference type="EMBL" id="CP003344">
    <property type="protein sequence ID" value="AGA70021.1"/>
    <property type="molecule type" value="Genomic_DNA"/>
</dbReference>
<dbReference type="InterPro" id="IPR057666">
    <property type="entry name" value="DrpA_SLOG"/>
</dbReference>
<feature type="region of interest" description="Disordered" evidence="2">
    <location>
        <begin position="305"/>
        <end position="332"/>
    </location>
</feature>
<feature type="domain" description="Smf/DprA SLOG" evidence="3">
    <location>
        <begin position="93"/>
        <end position="301"/>
    </location>
</feature>
<evidence type="ECO:0000256" key="2">
    <source>
        <dbReference type="SAM" id="MobiDB-lite"/>
    </source>
</evidence>
<evidence type="ECO:0000313" key="6">
    <source>
        <dbReference type="Proteomes" id="UP000010797"/>
    </source>
</evidence>
<dbReference type="Pfam" id="PF17782">
    <property type="entry name" value="WHD_DprA"/>
    <property type="match status" value="1"/>
</dbReference>
<reference evidence="6" key="1">
    <citation type="submission" date="2012-02" db="EMBL/GenBank/DDBJ databases">
        <title>Complete sequence of Desulfitobacterium dichloroeliminans LMG P-21439.</title>
        <authorList>
            <person name="Lucas S."/>
            <person name="Han J."/>
            <person name="Lapidus A."/>
            <person name="Cheng J.-F."/>
            <person name="Goodwin L."/>
            <person name="Pitluck S."/>
            <person name="Peters L."/>
            <person name="Ovchinnikova G."/>
            <person name="Teshima H."/>
            <person name="Detter J.C."/>
            <person name="Han C."/>
            <person name="Tapia R."/>
            <person name="Land M."/>
            <person name="Hauser L."/>
            <person name="Kyrpides N."/>
            <person name="Ivanova N."/>
            <person name="Pagani I."/>
            <person name="Kruse T."/>
            <person name="de Vos W.M."/>
            <person name="Boon N."/>
            <person name="Smidt H."/>
            <person name="Woyke T."/>
        </authorList>
    </citation>
    <scope>NUCLEOTIDE SEQUENCE [LARGE SCALE GENOMIC DNA]</scope>
    <source>
        <strain evidence="6">LMG P-21439 / DCA1</strain>
    </source>
</reference>
<dbReference type="InterPro" id="IPR041614">
    <property type="entry name" value="DprA_WH"/>
</dbReference>
<dbReference type="GO" id="GO:0009294">
    <property type="term" value="P:DNA-mediated transformation"/>
    <property type="evidence" value="ECO:0007669"/>
    <property type="project" value="InterPro"/>
</dbReference>
<sequence>MKNLEMDRDSDVFQDALAEEKRIRAMLHSIQGIGSGKLRQLIARFGNACNAWHHLEEDPWSKEEPWLQKISQKRKVLDPSEVEARLHAQGINIVIPEENGYPALLRQLADAPPLLYYKGQLSAGKESLAIVGARKATPYGRAAAEALAKEIAEEGIIVVSGLARGIDTAAHRGALAGQGITWAVMGCGLSFMYPPENQKLAEEIMANHGVLWSEFAPETPPEPQLFPVRNRLISGMSRGVVVVEAALKSGALITVDFALEQGREVFAVPGPIFSQVSKGPNHLIRQGAKLIEGFQDICSEIPAFAEGRDSSTNKETKSIESTNNGQDKREPQISREQEKILGMLSDIPCHIDQIMLNSEIAPEQIPLVLLELQLAGRIEQLPGQLYVLAYKS</sequence>
<dbReference type="Gene3D" id="1.10.10.10">
    <property type="entry name" value="Winged helix-like DNA-binding domain superfamily/Winged helix DNA-binding domain"/>
    <property type="match status" value="1"/>
</dbReference>
<feature type="compositionally biased region" description="Basic and acidic residues" evidence="2">
    <location>
        <begin position="306"/>
        <end position="318"/>
    </location>
</feature>
<dbReference type="NCBIfam" id="TIGR00732">
    <property type="entry name" value="dprA"/>
    <property type="match status" value="1"/>
</dbReference>
<dbReference type="AlphaFoldDB" id="L0FBL3"/>
<gene>
    <name evidence="5" type="ordered locus">Desdi_2605</name>
</gene>
<comment type="similarity">
    <text evidence="1">Belongs to the DprA/Smf family.</text>
</comment>
<dbReference type="InterPro" id="IPR036388">
    <property type="entry name" value="WH-like_DNA-bd_sf"/>
</dbReference>